<name>A0A0E9XMN1_ANGAN</name>
<accession>A0A0E9XMN1</accession>
<sequence>MAAPGIWKVRQRL</sequence>
<reference evidence="1" key="1">
    <citation type="submission" date="2014-11" db="EMBL/GenBank/DDBJ databases">
        <authorList>
            <person name="Amaro Gonzalez C."/>
        </authorList>
    </citation>
    <scope>NUCLEOTIDE SEQUENCE</scope>
</reference>
<organism evidence="1">
    <name type="scientific">Anguilla anguilla</name>
    <name type="common">European freshwater eel</name>
    <name type="synonym">Muraena anguilla</name>
    <dbReference type="NCBI Taxonomy" id="7936"/>
    <lineage>
        <taxon>Eukaryota</taxon>
        <taxon>Metazoa</taxon>
        <taxon>Chordata</taxon>
        <taxon>Craniata</taxon>
        <taxon>Vertebrata</taxon>
        <taxon>Euteleostomi</taxon>
        <taxon>Actinopterygii</taxon>
        <taxon>Neopterygii</taxon>
        <taxon>Teleostei</taxon>
        <taxon>Anguilliformes</taxon>
        <taxon>Anguillidae</taxon>
        <taxon>Anguilla</taxon>
    </lineage>
</organism>
<dbReference type="EMBL" id="GBXM01004891">
    <property type="protein sequence ID" value="JAI03687.1"/>
    <property type="molecule type" value="Transcribed_RNA"/>
</dbReference>
<evidence type="ECO:0000313" key="1">
    <source>
        <dbReference type="EMBL" id="JAI03687.1"/>
    </source>
</evidence>
<protein>
    <submittedName>
        <fullName evidence="1">Uncharacterized protein</fullName>
    </submittedName>
</protein>
<reference evidence="1" key="2">
    <citation type="journal article" date="2015" name="Fish Shellfish Immunol.">
        <title>Early steps in the European eel (Anguilla anguilla)-Vibrio vulnificus interaction in the gills: Role of the RtxA13 toxin.</title>
        <authorList>
            <person name="Callol A."/>
            <person name="Pajuelo D."/>
            <person name="Ebbesson L."/>
            <person name="Teles M."/>
            <person name="MacKenzie S."/>
            <person name="Amaro C."/>
        </authorList>
    </citation>
    <scope>NUCLEOTIDE SEQUENCE</scope>
</reference>
<proteinExistence type="predicted"/>